<reference evidence="1" key="1">
    <citation type="submission" date="2020-07" db="EMBL/GenBank/DDBJ databases">
        <title>Multicomponent nature underlies the extraordinary mechanical properties of spider dragline silk.</title>
        <authorList>
            <person name="Kono N."/>
            <person name="Nakamura H."/>
            <person name="Mori M."/>
            <person name="Yoshida Y."/>
            <person name="Ohtoshi R."/>
            <person name="Malay A.D."/>
            <person name="Moran D.A.P."/>
            <person name="Tomita M."/>
            <person name="Numata K."/>
            <person name="Arakawa K."/>
        </authorList>
    </citation>
    <scope>NUCLEOTIDE SEQUENCE</scope>
</reference>
<accession>A0A8X6F945</accession>
<dbReference type="AlphaFoldDB" id="A0A8X6F945"/>
<dbReference type="EMBL" id="BMAO01001439">
    <property type="protein sequence ID" value="GFQ73317.1"/>
    <property type="molecule type" value="Genomic_DNA"/>
</dbReference>
<keyword evidence="2" id="KW-1185">Reference proteome</keyword>
<name>A0A8X6F945_TRICU</name>
<comment type="caution">
    <text evidence="1">The sequence shown here is derived from an EMBL/GenBank/DDBJ whole genome shotgun (WGS) entry which is preliminary data.</text>
</comment>
<evidence type="ECO:0000313" key="1">
    <source>
        <dbReference type="EMBL" id="GFQ73317.1"/>
    </source>
</evidence>
<dbReference type="OrthoDB" id="6429785at2759"/>
<sequence>MRTGHYYLATHLHRINVLPSPECQPCGYGTMNAEHLRNFSALDHSKNRSKQHFQGGHLSWSARNLIDQQPLGWAG</sequence>
<organism evidence="1 2">
    <name type="scientific">Trichonephila clavata</name>
    <name type="common">Joro spider</name>
    <name type="synonym">Nephila clavata</name>
    <dbReference type="NCBI Taxonomy" id="2740835"/>
    <lineage>
        <taxon>Eukaryota</taxon>
        <taxon>Metazoa</taxon>
        <taxon>Ecdysozoa</taxon>
        <taxon>Arthropoda</taxon>
        <taxon>Chelicerata</taxon>
        <taxon>Arachnida</taxon>
        <taxon>Araneae</taxon>
        <taxon>Araneomorphae</taxon>
        <taxon>Entelegynae</taxon>
        <taxon>Araneoidea</taxon>
        <taxon>Nephilidae</taxon>
        <taxon>Trichonephila</taxon>
    </lineage>
</organism>
<proteinExistence type="predicted"/>
<evidence type="ECO:0000313" key="2">
    <source>
        <dbReference type="Proteomes" id="UP000887116"/>
    </source>
</evidence>
<gene>
    <name evidence="1" type="ORF">TNCT_367361</name>
</gene>
<protein>
    <submittedName>
        <fullName evidence="1">Uncharacterized protein</fullName>
    </submittedName>
</protein>
<dbReference type="Proteomes" id="UP000887116">
    <property type="component" value="Unassembled WGS sequence"/>
</dbReference>